<dbReference type="PROSITE" id="PS50893">
    <property type="entry name" value="ABC_TRANSPORTER_2"/>
    <property type="match status" value="1"/>
</dbReference>
<dbReference type="EMBL" id="AEON01000001">
    <property type="protein sequence ID" value="EFT83739.1"/>
    <property type="molecule type" value="Genomic_DNA"/>
</dbReference>
<accession>E6K1Q8</accession>
<dbReference type="HOGENOM" id="CLU_000604_1_2_11"/>
<gene>
    <name evidence="6" type="ORF">HMPREF0620_0744</name>
</gene>
<dbReference type="GO" id="GO:0016887">
    <property type="term" value="F:ATP hydrolysis activity"/>
    <property type="evidence" value="ECO:0007669"/>
    <property type="project" value="InterPro"/>
</dbReference>
<feature type="domain" description="ABC transporter" evidence="5">
    <location>
        <begin position="5"/>
        <end position="232"/>
    </location>
</feature>
<keyword evidence="3" id="KW-0547">Nucleotide-binding</keyword>
<evidence type="ECO:0000313" key="6">
    <source>
        <dbReference type="EMBL" id="EFT83739.1"/>
    </source>
</evidence>
<evidence type="ECO:0000256" key="4">
    <source>
        <dbReference type="ARBA" id="ARBA00022840"/>
    </source>
</evidence>
<dbReference type="SUPFAM" id="SSF52540">
    <property type="entry name" value="P-loop containing nucleoside triphosphate hydrolases"/>
    <property type="match status" value="1"/>
</dbReference>
<reference evidence="6 7" key="1">
    <citation type="submission" date="2010-12" db="EMBL/GenBank/DDBJ databases">
        <authorList>
            <person name="Muzny D."/>
            <person name="Qin X."/>
            <person name="Buhay C."/>
            <person name="Dugan-Rocha S."/>
            <person name="Ding Y."/>
            <person name="Chen G."/>
            <person name="Hawes A."/>
            <person name="Holder M."/>
            <person name="Jhangiani S."/>
            <person name="Johnson A."/>
            <person name="Khan Z."/>
            <person name="Li Z."/>
            <person name="Liu W."/>
            <person name="Liu X."/>
            <person name="Perez L."/>
            <person name="Shen H."/>
            <person name="Wang Q."/>
            <person name="Watt J."/>
            <person name="Xi L."/>
            <person name="Xin Y."/>
            <person name="Zhou J."/>
            <person name="Deng J."/>
            <person name="Jiang H."/>
            <person name="Liu Y."/>
            <person name="Qu J."/>
            <person name="Song X.-Z."/>
            <person name="Zhang L."/>
            <person name="Villasana D."/>
            <person name="Johnson A."/>
            <person name="Liu J."/>
            <person name="Liyanage D."/>
            <person name="Lorensuhewa L."/>
            <person name="Robinson T."/>
            <person name="Song A."/>
            <person name="Song B.-B."/>
            <person name="Dinh H."/>
            <person name="Thornton R."/>
            <person name="Coyle M."/>
            <person name="Francisco L."/>
            <person name="Jackson L."/>
            <person name="Javaid M."/>
            <person name="Korchina V."/>
            <person name="Kovar C."/>
            <person name="Mata R."/>
            <person name="Mathew T."/>
            <person name="Ngo R."/>
            <person name="Nguyen L."/>
            <person name="Nguyen N."/>
            <person name="Okwuonu G."/>
            <person name="Ongeri F."/>
            <person name="Pham C."/>
            <person name="Simmons D."/>
            <person name="Wilczek-Boney K."/>
            <person name="Hale W."/>
            <person name="Jakkamsetti A."/>
            <person name="Pham P."/>
            <person name="Ruth R."/>
            <person name="San Lucas F."/>
            <person name="Warren J."/>
            <person name="Zhang J."/>
            <person name="Zhao Z."/>
            <person name="Zhou C."/>
            <person name="Zhu D."/>
            <person name="Lee S."/>
            <person name="Bess C."/>
            <person name="Blankenburg K."/>
            <person name="Forbes L."/>
            <person name="Fu Q."/>
            <person name="Gubbala S."/>
            <person name="Hirani K."/>
            <person name="Jayaseelan J.C."/>
            <person name="Lara F."/>
            <person name="Munidasa M."/>
            <person name="Palculict T."/>
            <person name="Patil S."/>
            <person name="Pu L.-L."/>
            <person name="Saada N."/>
            <person name="Tang L."/>
            <person name="Weissenberger G."/>
            <person name="Zhu Y."/>
            <person name="Hemphill L."/>
            <person name="Shang Y."/>
            <person name="Youmans B."/>
            <person name="Ayvaz T."/>
            <person name="Ross M."/>
            <person name="Santibanez J."/>
            <person name="Aqrawi P."/>
            <person name="Gross S."/>
            <person name="Joshi V."/>
            <person name="Fowler G."/>
            <person name="Nazareth L."/>
            <person name="Reid J."/>
            <person name="Worley K."/>
            <person name="Petrosino J."/>
            <person name="Highlander S."/>
            <person name="Gibbs R."/>
        </authorList>
    </citation>
    <scope>NUCLEOTIDE SEQUENCE [LARGE SCALE GENOMIC DNA]</scope>
    <source>
        <strain evidence="6 7">DSM 10105</strain>
    </source>
</reference>
<dbReference type="Gene3D" id="3.40.50.300">
    <property type="entry name" value="P-loop containing nucleotide triphosphate hydrolases"/>
    <property type="match status" value="1"/>
</dbReference>
<dbReference type="InterPro" id="IPR003439">
    <property type="entry name" value="ABC_transporter-like_ATP-bd"/>
</dbReference>
<dbReference type="PANTHER" id="PTHR43335">
    <property type="entry name" value="ABC TRANSPORTER, ATP-BINDING PROTEIN"/>
    <property type="match status" value="1"/>
</dbReference>
<dbReference type="InterPro" id="IPR027417">
    <property type="entry name" value="P-loop_NTPase"/>
</dbReference>
<dbReference type="SMART" id="SM00382">
    <property type="entry name" value="AAA"/>
    <property type="match status" value="1"/>
</dbReference>
<evidence type="ECO:0000256" key="3">
    <source>
        <dbReference type="ARBA" id="ARBA00022741"/>
    </source>
</evidence>
<dbReference type="eggNOG" id="COG1131">
    <property type="taxonomic scope" value="Bacteria"/>
</dbReference>
<organism evidence="6 7">
    <name type="scientific">Parascardovia denticolens DSM 10105 = JCM 12538</name>
    <dbReference type="NCBI Taxonomy" id="864564"/>
    <lineage>
        <taxon>Bacteria</taxon>
        <taxon>Bacillati</taxon>
        <taxon>Actinomycetota</taxon>
        <taxon>Actinomycetes</taxon>
        <taxon>Bifidobacteriales</taxon>
        <taxon>Bifidobacteriaceae</taxon>
        <taxon>Parascardovia</taxon>
    </lineage>
</organism>
<keyword evidence="4 6" id="KW-0067">ATP-binding</keyword>
<dbReference type="InterPro" id="IPR003593">
    <property type="entry name" value="AAA+_ATPase"/>
</dbReference>
<dbReference type="Pfam" id="PF00005">
    <property type="entry name" value="ABC_tran"/>
    <property type="match status" value="1"/>
</dbReference>
<name>E6K1Q8_PARDN</name>
<evidence type="ECO:0000259" key="5">
    <source>
        <dbReference type="PROSITE" id="PS50893"/>
    </source>
</evidence>
<dbReference type="GO" id="GO:0005524">
    <property type="term" value="F:ATP binding"/>
    <property type="evidence" value="ECO:0007669"/>
    <property type="project" value="UniProtKB-KW"/>
</dbReference>
<sequence>MTMTLNVSNVGKSYGKRKVLDSISFSVRPGQIVGLLGPNGAGKSTLLNIICSLLKADHGQVTFNGQAYRDLPQPVTTVGTMLNPEWLDTRLSCHDLLLLHASRLHLPVPQRSTHTILKKVSLDKSADRKVSQLSLGMRQRLALGLALLADPDLLILDEPINGLDADGVAWMRDSLISFAQAGKTVLLSSHLMSEMEITASHVAILNQGRIQKFDSLQNLQNSRATVFTTVSDPSRLLALLADKKIEAQPYQLGKNQPNDFTFICKQTQPEDIFAYAEQAGAPLRYLALEHASLESIYFELLNRSTAEEG</sequence>
<dbReference type="InterPro" id="IPR017871">
    <property type="entry name" value="ABC_transporter-like_CS"/>
</dbReference>
<dbReference type="KEGG" id="pdo:PSDT_0885"/>
<dbReference type="AlphaFoldDB" id="E6K1Q8"/>
<keyword evidence="7" id="KW-1185">Reference proteome</keyword>
<evidence type="ECO:0000256" key="1">
    <source>
        <dbReference type="ARBA" id="ARBA00005417"/>
    </source>
</evidence>
<evidence type="ECO:0000256" key="2">
    <source>
        <dbReference type="ARBA" id="ARBA00022448"/>
    </source>
</evidence>
<dbReference type="Proteomes" id="UP000004946">
    <property type="component" value="Chromosome"/>
</dbReference>
<evidence type="ECO:0000313" key="7">
    <source>
        <dbReference type="Proteomes" id="UP000004946"/>
    </source>
</evidence>
<proteinExistence type="inferred from homology"/>
<dbReference type="RefSeq" id="WP_006290381.1">
    <property type="nucleotide sequence ID" value="NZ_AP012333.1"/>
</dbReference>
<comment type="caution">
    <text evidence="6">The sequence shown here is derived from an EMBL/GenBank/DDBJ whole genome shotgun (WGS) entry which is preliminary data.</text>
</comment>
<comment type="similarity">
    <text evidence="1">Belongs to the ABC transporter superfamily.</text>
</comment>
<dbReference type="PROSITE" id="PS00211">
    <property type="entry name" value="ABC_TRANSPORTER_1"/>
    <property type="match status" value="1"/>
</dbReference>
<dbReference type="PATRIC" id="fig|864564.6.peg.969"/>
<keyword evidence="2" id="KW-0813">Transport</keyword>
<dbReference type="PANTHER" id="PTHR43335:SF4">
    <property type="entry name" value="ABC TRANSPORTER, ATP-BINDING PROTEIN"/>
    <property type="match status" value="1"/>
</dbReference>
<protein>
    <submittedName>
        <fullName evidence="6">ABC transporter, ATP-binding protein</fullName>
    </submittedName>
</protein>